<organism evidence="3 4">
    <name type="scientific">Methanocalculus taiwanensis</name>
    <dbReference type="NCBI Taxonomy" id="106207"/>
    <lineage>
        <taxon>Archaea</taxon>
        <taxon>Methanobacteriati</taxon>
        <taxon>Methanobacteriota</taxon>
        <taxon>Stenosarchaea group</taxon>
        <taxon>Methanomicrobia</taxon>
        <taxon>Methanomicrobiales</taxon>
        <taxon>Methanocalculaceae</taxon>
        <taxon>Methanocalculus</taxon>
    </lineage>
</organism>
<keyword evidence="1" id="KW-0175">Coiled coil</keyword>
<evidence type="ECO:0000313" key="3">
    <source>
        <dbReference type="EMBL" id="MCQ1539595.1"/>
    </source>
</evidence>
<evidence type="ECO:0000313" key="4">
    <source>
        <dbReference type="Proteomes" id="UP001524383"/>
    </source>
</evidence>
<name>A0ABD4TQM1_9EURY</name>
<comment type="caution">
    <text evidence="3">The sequence shown here is derived from an EMBL/GenBank/DDBJ whole genome shotgun (WGS) entry which is preliminary data.</text>
</comment>
<gene>
    <name evidence="3" type="ORF">FTO68_11510</name>
</gene>
<dbReference type="Proteomes" id="UP001524383">
    <property type="component" value="Unassembled WGS sequence"/>
</dbReference>
<sequence length="130" mass="15073">MRFSITIPDDTTYQIDTEADKEGVSRSQWIYQACIDKLTRSAPQTHQERTTPHQESIKGDEPSEEMVDLRIRCEYQEQTIKDLREERGYLRGEIARLQQANDLLTGRLLPPPKAGIFTRLKRAISPAREE</sequence>
<reference evidence="3 4" key="1">
    <citation type="submission" date="2019-08" db="EMBL/GenBank/DDBJ databases">
        <authorList>
            <person name="Chen S.-C."/>
            <person name="Lai M.-C."/>
            <person name="You Y.-T."/>
        </authorList>
    </citation>
    <scope>NUCLEOTIDE SEQUENCE [LARGE SCALE GENOMIC DNA]</scope>
    <source>
        <strain evidence="3 4">P2F9704a</strain>
    </source>
</reference>
<proteinExistence type="predicted"/>
<feature type="coiled-coil region" evidence="1">
    <location>
        <begin position="66"/>
        <end position="100"/>
    </location>
</feature>
<evidence type="ECO:0008006" key="5">
    <source>
        <dbReference type="Google" id="ProtNLM"/>
    </source>
</evidence>
<protein>
    <recommendedName>
        <fullName evidence="5">Ribbon-helix-helix protein CopG domain-containing protein</fullName>
    </recommendedName>
</protein>
<accession>A0ABD4TQM1</accession>
<dbReference type="RefSeq" id="WP_255333571.1">
    <property type="nucleotide sequence ID" value="NZ_VOTZ01000047.1"/>
</dbReference>
<dbReference type="EMBL" id="VOTZ01000047">
    <property type="protein sequence ID" value="MCQ1539595.1"/>
    <property type="molecule type" value="Genomic_DNA"/>
</dbReference>
<evidence type="ECO:0000256" key="2">
    <source>
        <dbReference type="SAM" id="MobiDB-lite"/>
    </source>
</evidence>
<feature type="region of interest" description="Disordered" evidence="2">
    <location>
        <begin position="40"/>
        <end position="65"/>
    </location>
</feature>
<evidence type="ECO:0000256" key="1">
    <source>
        <dbReference type="SAM" id="Coils"/>
    </source>
</evidence>
<feature type="compositionally biased region" description="Basic and acidic residues" evidence="2">
    <location>
        <begin position="46"/>
        <end position="65"/>
    </location>
</feature>
<dbReference type="AlphaFoldDB" id="A0ABD4TQM1"/>
<keyword evidence="4" id="KW-1185">Reference proteome</keyword>
<dbReference type="CDD" id="cd21631">
    <property type="entry name" value="RHH_CopG_NikR-like"/>
    <property type="match status" value="1"/>
</dbReference>